<keyword evidence="1" id="KW-0812">Transmembrane</keyword>
<evidence type="ECO:0000313" key="3">
    <source>
        <dbReference type="Proteomes" id="UP000661607"/>
    </source>
</evidence>
<dbReference type="PANTHER" id="PTHR36844">
    <property type="entry name" value="PROTEASE PRSW"/>
    <property type="match status" value="1"/>
</dbReference>
<accession>A0ABR9KVI6</accession>
<dbReference type="EMBL" id="JADBEF010000001">
    <property type="protein sequence ID" value="MBE1566044.1"/>
    <property type="molecule type" value="Genomic_DNA"/>
</dbReference>
<feature type="transmembrane region" description="Helical" evidence="1">
    <location>
        <begin position="193"/>
        <end position="214"/>
    </location>
</feature>
<sequence>MIKEVAYRAKGESVVSVSSTGAPRVVGYSIAAGVVPSARRRHGSAEGLIAVLVVSGFFALLTVGYQLSWVIAQSEGTPAAFVSGLALSIVLALTPLPVMFAAVVALDRQRPRPWIRLAFVFGWGAGIAAFFSVALESWVSADLQLYFGVDATTAETVSGVMLAPPVEEAFKGAALVGLLCQCRRAIGSLTDGVVYASVAGLGFATMENILYYLIPIVREGAEEGLAFAAVRGPMMLFMHPLWTSLFGLGASYALMSRGRVRWPALSLGYAGAALLHFLWNHTIDTAPAPSGVVAWLAGMGKVYLLELVVVGALIGVTVRERRRRAAATWSGPG</sequence>
<keyword evidence="1" id="KW-1133">Transmembrane helix</keyword>
<gene>
    <name evidence="2" type="ORF">H4W81_008823</name>
</gene>
<evidence type="ECO:0000256" key="1">
    <source>
        <dbReference type="SAM" id="Phobius"/>
    </source>
</evidence>
<feature type="transmembrane region" description="Helical" evidence="1">
    <location>
        <begin position="47"/>
        <end position="67"/>
    </location>
</feature>
<feature type="transmembrane region" description="Helical" evidence="1">
    <location>
        <begin position="117"/>
        <end position="135"/>
    </location>
</feature>
<reference evidence="2 3" key="1">
    <citation type="submission" date="2020-10" db="EMBL/GenBank/DDBJ databases">
        <title>Sequencing the genomes of 1000 actinobacteria strains.</title>
        <authorList>
            <person name="Klenk H.-P."/>
        </authorList>
    </citation>
    <scope>NUCLEOTIDE SEQUENCE [LARGE SCALE GENOMIC DNA]</scope>
    <source>
        <strain evidence="2 3">DSM 43748</strain>
    </source>
</reference>
<dbReference type="RefSeq" id="WP_192780146.1">
    <property type="nucleotide sequence ID" value="NZ_BAAASY010000013.1"/>
</dbReference>
<feature type="transmembrane region" description="Helical" evidence="1">
    <location>
        <begin position="262"/>
        <end position="280"/>
    </location>
</feature>
<dbReference type="Pfam" id="PF13367">
    <property type="entry name" value="PrsW-protease"/>
    <property type="match status" value="1"/>
</dbReference>
<dbReference type="PANTHER" id="PTHR36844:SF1">
    <property type="entry name" value="PROTEASE PRSW"/>
    <property type="match status" value="1"/>
</dbReference>
<feature type="transmembrane region" description="Helical" evidence="1">
    <location>
        <begin position="234"/>
        <end position="255"/>
    </location>
</feature>
<proteinExistence type="predicted"/>
<keyword evidence="1" id="KW-0472">Membrane</keyword>
<name>A0ABR9KVI6_9ACTN</name>
<organism evidence="2 3">
    <name type="scientific">Nonomuraea africana</name>
    <dbReference type="NCBI Taxonomy" id="46171"/>
    <lineage>
        <taxon>Bacteria</taxon>
        <taxon>Bacillati</taxon>
        <taxon>Actinomycetota</taxon>
        <taxon>Actinomycetes</taxon>
        <taxon>Streptosporangiales</taxon>
        <taxon>Streptosporangiaceae</taxon>
        <taxon>Nonomuraea</taxon>
    </lineage>
</organism>
<feature type="transmembrane region" description="Helical" evidence="1">
    <location>
        <begin position="79"/>
        <end position="105"/>
    </location>
</feature>
<evidence type="ECO:0000313" key="2">
    <source>
        <dbReference type="EMBL" id="MBE1566044.1"/>
    </source>
</evidence>
<comment type="caution">
    <text evidence="2">The sequence shown here is derived from an EMBL/GenBank/DDBJ whole genome shotgun (WGS) entry which is preliminary data.</text>
</comment>
<dbReference type="Proteomes" id="UP000661607">
    <property type="component" value="Unassembled WGS sequence"/>
</dbReference>
<protein>
    <submittedName>
        <fullName evidence="2">RsiW-degrading membrane proteinase PrsW (M82 family)</fullName>
    </submittedName>
</protein>
<keyword evidence="3" id="KW-1185">Reference proteome</keyword>
<dbReference type="InterPro" id="IPR026898">
    <property type="entry name" value="PrsW"/>
</dbReference>
<feature type="transmembrane region" description="Helical" evidence="1">
    <location>
        <begin position="292"/>
        <end position="316"/>
    </location>
</feature>